<dbReference type="InterPro" id="IPR002885">
    <property type="entry name" value="PPR_rpt"/>
</dbReference>
<dbReference type="InterPro" id="IPR046848">
    <property type="entry name" value="E_motif"/>
</dbReference>
<dbReference type="GO" id="GO:0003723">
    <property type="term" value="F:RNA binding"/>
    <property type="evidence" value="ECO:0007669"/>
    <property type="project" value="InterPro"/>
</dbReference>
<dbReference type="AlphaFoldDB" id="A0AAP0PZV6"/>
<evidence type="ECO:0000313" key="3">
    <source>
        <dbReference type="EMBL" id="KAK9161710.1"/>
    </source>
</evidence>
<dbReference type="GO" id="GO:0009451">
    <property type="term" value="P:RNA modification"/>
    <property type="evidence" value="ECO:0007669"/>
    <property type="project" value="InterPro"/>
</dbReference>
<dbReference type="Pfam" id="PF01535">
    <property type="entry name" value="PPR"/>
    <property type="match status" value="2"/>
</dbReference>
<dbReference type="Proteomes" id="UP001420932">
    <property type="component" value="Unassembled WGS sequence"/>
</dbReference>
<feature type="repeat" description="PPR" evidence="2">
    <location>
        <begin position="190"/>
        <end position="224"/>
    </location>
</feature>
<evidence type="ECO:0000313" key="4">
    <source>
        <dbReference type="Proteomes" id="UP001420932"/>
    </source>
</evidence>
<evidence type="ECO:0000256" key="2">
    <source>
        <dbReference type="PROSITE-ProRule" id="PRU00708"/>
    </source>
</evidence>
<evidence type="ECO:0008006" key="5">
    <source>
        <dbReference type="Google" id="ProtNLM"/>
    </source>
</evidence>
<proteinExistence type="predicted"/>
<keyword evidence="4" id="KW-1185">Reference proteome</keyword>
<dbReference type="SUPFAM" id="SSF48452">
    <property type="entry name" value="TPR-like"/>
    <property type="match status" value="1"/>
</dbReference>
<dbReference type="InterPro" id="IPR011990">
    <property type="entry name" value="TPR-like_helical_dom_sf"/>
</dbReference>
<keyword evidence="1" id="KW-0677">Repeat</keyword>
<dbReference type="FunFam" id="1.25.40.10:FF:000921">
    <property type="entry name" value="Pentatricopeptide repeat-containing protein At5g48910"/>
    <property type="match status" value="1"/>
</dbReference>
<dbReference type="Pfam" id="PF13041">
    <property type="entry name" value="PPR_2"/>
    <property type="match status" value="2"/>
</dbReference>
<organism evidence="3 4">
    <name type="scientific">Stephania yunnanensis</name>
    <dbReference type="NCBI Taxonomy" id="152371"/>
    <lineage>
        <taxon>Eukaryota</taxon>
        <taxon>Viridiplantae</taxon>
        <taxon>Streptophyta</taxon>
        <taxon>Embryophyta</taxon>
        <taxon>Tracheophyta</taxon>
        <taxon>Spermatophyta</taxon>
        <taxon>Magnoliopsida</taxon>
        <taxon>Ranunculales</taxon>
        <taxon>Menispermaceae</taxon>
        <taxon>Menispermoideae</taxon>
        <taxon>Cissampelideae</taxon>
        <taxon>Stephania</taxon>
    </lineage>
</organism>
<reference evidence="3 4" key="1">
    <citation type="submission" date="2024-01" db="EMBL/GenBank/DDBJ databases">
        <title>Genome assemblies of Stephania.</title>
        <authorList>
            <person name="Yang L."/>
        </authorList>
    </citation>
    <scope>NUCLEOTIDE SEQUENCE [LARGE SCALE GENOMIC DNA]</scope>
    <source>
        <strain evidence="3">YNDBR</strain>
        <tissue evidence="3">Leaf</tissue>
    </source>
</reference>
<dbReference type="NCBIfam" id="TIGR00756">
    <property type="entry name" value="PPR"/>
    <property type="match status" value="4"/>
</dbReference>
<name>A0AAP0PZV6_9MAGN</name>
<dbReference type="Gene3D" id="1.25.40.10">
    <property type="entry name" value="Tetratricopeptide repeat domain"/>
    <property type="match status" value="2"/>
</dbReference>
<dbReference type="Pfam" id="PF20431">
    <property type="entry name" value="E_motif"/>
    <property type="match status" value="1"/>
</dbReference>
<evidence type="ECO:0000256" key="1">
    <source>
        <dbReference type="ARBA" id="ARBA00022737"/>
    </source>
</evidence>
<dbReference type="PANTHER" id="PTHR47926:SF540">
    <property type="entry name" value="PENTATRICOPEPTIDE REPEAT-CONTAINING PROTEIN"/>
    <property type="match status" value="1"/>
</dbReference>
<comment type="caution">
    <text evidence="3">The sequence shown here is derived from an EMBL/GenBank/DDBJ whole genome shotgun (WGS) entry which is preliminary data.</text>
</comment>
<dbReference type="FunFam" id="1.25.40.10:FF:000242">
    <property type="entry name" value="Pentatricopeptide repeat-containing protein"/>
    <property type="match status" value="1"/>
</dbReference>
<gene>
    <name evidence="3" type="ORF">Syun_008051</name>
</gene>
<dbReference type="PROSITE" id="PS51375">
    <property type="entry name" value="PPR"/>
    <property type="match status" value="2"/>
</dbReference>
<dbReference type="EMBL" id="JBBNAF010000003">
    <property type="protein sequence ID" value="KAK9161710.1"/>
    <property type="molecule type" value="Genomic_DNA"/>
</dbReference>
<dbReference type="InterPro" id="IPR046960">
    <property type="entry name" value="PPR_At4g14850-like_plant"/>
</dbReference>
<accession>A0AAP0PZV6</accession>
<sequence>MIFGVFRLSELTTRSDENSIAKSTYNERESERSRLVLLMQSEIRYFLTIFLRFLLLKALGMSMRLLDIELGTWNPRSERLIFFYYPRSKNDLNFRSIIKTRSFPGRESLHLFSLMKNAHSIWPDQFTFAPLLKCCSNLSDLKLGSQVHCEVVVAGFESYAGVRIGLVELYCVCEAMGDAKRVFDEMSHRDVVAWNLMIRGYFKRGDVEAGIRLFERMEERSVVSWNSMIAGLAQSGREGEALELLRKMWMEGIELDDATLVVSLPAAARIGDLDIGRWIHCCADETGLSKEKIQVGNAIVDFYCKCGDLVTASKVFNEMPERNVVSWNTMIAGLALNGQGDRCVEFIAEMKRQGLEPNGATFTGALAGVAHAGMVQMGRELFCSMTVDHRIKPNLEHYGCMVDLLGRCGSLQEAYELIIGMPMHPNAAIWGALLSACRIHGDLELAECAAKKLISIEPSNSGNYVSLSNIYAELGKWDEVKKVRMMMKETSILKSPGHSFIR</sequence>
<feature type="repeat" description="PPR" evidence="2">
    <location>
        <begin position="323"/>
        <end position="357"/>
    </location>
</feature>
<dbReference type="PANTHER" id="PTHR47926">
    <property type="entry name" value="PENTATRICOPEPTIDE REPEAT-CONTAINING PROTEIN"/>
    <property type="match status" value="1"/>
</dbReference>
<protein>
    <recommendedName>
        <fullName evidence="5">Pentatricopeptide repeat-containing protein</fullName>
    </recommendedName>
</protein>